<feature type="region of interest" description="Disordered" evidence="8">
    <location>
        <begin position="348"/>
        <end position="389"/>
    </location>
</feature>
<keyword evidence="6" id="KW-0949">S-adenosyl-L-methionine</keyword>
<dbReference type="InterPro" id="IPR001214">
    <property type="entry name" value="SET_dom"/>
</dbReference>
<dbReference type="SMART" id="SM00570">
    <property type="entry name" value="AWS"/>
    <property type="match status" value="1"/>
</dbReference>
<dbReference type="GO" id="GO:0042054">
    <property type="term" value="F:histone methyltransferase activity"/>
    <property type="evidence" value="ECO:0007669"/>
    <property type="project" value="InterPro"/>
</dbReference>
<reference evidence="11 12" key="1">
    <citation type="journal article" date="2019" name="New Phytol.">
        <title>Comparative genomics reveals unique wood-decay strategies and fruiting body development in the Schizophyllaceae.</title>
        <authorList>
            <person name="Almasi E."/>
            <person name="Sahu N."/>
            <person name="Krizsan K."/>
            <person name="Balint B."/>
            <person name="Kovacs G.M."/>
            <person name="Kiss B."/>
            <person name="Cseklye J."/>
            <person name="Drula E."/>
            <person name="Henrissat B."/>
            <person name="Nagy I."/>
            <person name="Chovatia M."/>
            <person name="Adam C."/>
            <person name="LaButti K."/>
            <person name="Lipzen A."/>
            <person name="Riley R."/>
            <person name="Grigoriev I.V."/>
            <person name="Nagy L.G."/>
        </authorList>
    </citation>
    <scope>NUCLEOTIDE SEQUENCE [LARGE SCALE GENOMIC DNA]</scope>
    <source>
        <strain evidence="11 12">NL-1724</strain>
    </source>
</reference>
<comment type="subcellular location">
    <subcellularLocation>
        <location evidence="2">Chromosome</location>
    </subcellularLocation>
    <subcellularLocation>
        <location evidence="1">Nucleus</location>
    </subcellularLocation>
</comment>
<dbReference type="SUPFAM" id="SSF82199">
    <property type="entry name" value="SET domain"/>
    <property type="match status" value="1"/>
</dbReference>
<keyword evidence="3" id="KW-0158">Chromosome</keyword>
<evidence type="ECO:0000256" key="5">
    <source>
        <dbReference type="ARBA" id="ARBA00022679"/>
    </source>
</evidence>
<evidence type="ECO:0000313" key="12">
    <source>
        <dbReference type="Proteomes" id="UP000320762"/>
    </source>
</evidence>
<feature type="domain" description="AWS" evidence="10">
    <location>
        <begin position="148"/>
        <end position="202"/>
    </location>
</feature>
<dbReference type="InterPro" id="IPR046341">
    <property type="entry name" value="SET_dom_sf"/>
</dbReference>
<organism evidence="11 12">
    <name type="scientific">Schizophyllum amplum</name>
    <dbReference type="NCBI Taxonomy" id="97359"/>
    <lineage>
        <taxon>Eukaryota</taxon>
        <taxon>Fungi</taxon>
        <taxon>Dikarya</taxon>
        <taxon>Basidiomycota</taxon>
        <taxon>Agaricomycotina</taxon>
        <taxon>Agaricomycetes</taxon>
        <taxon>Agaricomycetidae</taxon>
        <taxon>Agaricales</taxon>
        <taxon>Schizophyllaceae</taxon>
        <taxon>Schizophyllum</taxon>
    </lineage>
</organism>
<dbReference type="GO" id="GO:0005694">
    <property type="term" value="C:chromosome"/>
    <property type="evidence" value="ECO:0007669"/>
    <property type="project" value="UniProtKB-SubCell"/>
</dbReference>
<feature type="domain" description="SET" evidence="9">
    <location>
        <begin position="204"/>
        <end position="321"/>
    </location>
</feature>
<evidence type="ECO:0000259" key="9">
    <source>
        <dbReference type="PROSITE" id="PS50280"/>
    </source>
</evidence>
<gene>
    <name evidence="11" type="ORF">BD626DRAFT_592433</name>
</gene>
<evidence type="ECO:0000256" key="1">
    <source>
        <dbReference type="ARBA" id="ARBA00004123"/>
    </source>
</evidence>
<evidence type="ECO:0000256" key="2">
    <source>
        <dbReference type="ARBA" id="ARBA00004286"/>
    </source>
</evidence>
<dbReference type="Gene3D" id="2.170.270.10">
    <property type="entry name" value="SET domain"/>
    <property type="match status" value="1"/>
</dbReference>
<keyword evidence="7" id="KW-0539">Nucleus</keyword>
<accession>A0A550CES2</accession>
<dbReference type="GO" id="GO:0032259">
    <property type="term" value="P:methylation"/>
    <property type="evidence" value="ECO:0007669"/>
    <property type="project" value="UniProtKB-KW"/>
</dbReference>
<dbReference type="InterPro" id="IPR006560">
    <property type="entry name" value="AWS_dom"/>
</dbReference>
<evidence type="ECO:0000256" key="8">
    <source>
        <dbReference type="SAM" id="MobiDB-lite"/>
    </source>
</evidence>
<dbReference type="EMBL" id="VDMD01000010">
    <property type="protein sequence ID" value="TRM63284.1"/>
    <property type="molecule type" value="Genomic_DNA"/>
</dbReference>
<evidence type="ECO:0000256" key="3">
    <source>
        <dbReference type="ARBA" id="ARBA00022454"/>
    </source>
</evidence>
<evidence type="ECO:0000256" key="4">
    <source>
        <dbReference type="ARBA" id="ARBA00022603"/>
    </source>
</evidence>
<evidence type="ECO:0000256" key="6">
    <source>
        <dbReference type="ARBA" id="ARBA00022691"/>
    </source>
</evidence>
<dbReference type="Pfam" id="PF17907">
    <property type="entry name" value="AWS"/>
    <property type="match status" value="1"/>
</dbReference>
<dbReference type="Pfam" id="PF00856">
    <property type="entry name" value="SET"/>
    <property type="match status" value="1"/>
</dbReference>
<comment type="caution">
    <text evidence="11">The sequence shown here is derived from an EMBL/GenBank/DDBJ whole genome shotgun (WGS) entry which is preliminary data.</text>
</comment>
<proteinExistence type="predicted"/>
<dbReference type="PROSITE" id="PS51215">
    <property type="entry name" value="AWS"/>
    <property type="match status" value="1"/>
</dbReference>
<keyword evidence="12" id="KW-1185">Reference proteome</keyword>
<evidence type="ECO:0000259" key="10">
    <source>
        <dbReference type="PROSITE" id="PS51215"/>
    </source>
</evidence>
<dbReference type="PROSITE" id="PS50280">
    <property type="entry name" value="SET"/>
    <property type="match status" value="1"/>
</dbReference>
<name>A0A550CES2_9AGAR</name>
<dbReference type="GO" id="GO:0005634">
    <property type="term" value="C:nucleus"/>
    <property type="evidence" value="ECO:0007669"/>
    <property type="project" value="UniProtKB-SubCell"/>
</dbReference>
<keyword evidence="5" id="KW-0808">Transferase</keyword>
<dbReference type="AlphaFoldDB" id="A0A550CES2"/>
<dbReference type="PANTHER" id="PTHR22884">
    <property type="entry name" value="SET DOMAIN PROTEINS"/>
    <property type="match status" value="1"/>
</dbReference>
<feature type="compositionally biased region" description="Polar residues" evidence="8">
    <location>
        <begin position="352"/>
        <end position="365"/>
    </location>
</feature>
<feature type="region of interest" description="Disordered" evidence="8">
    <location>
        <begin position="1"/>
        <end position="114"/>
    </location>
</feature>
<dbReference type="STRING" id="97359.A0A550CES2"/>
<dbReference type="Proteomes" id="UP000320762">
    <property type="component" value="Unassembled WGS sequence"/>
</dbReference>
<evidence type="ECO:0000313" key="11">
    <source>
        <dbReference type="EMBL" id="TRM63284.1"/>
    </source>
</evidence>
<feature type="compositionally biased region" description="Basic and acidic residues" evidence="8">
    <location>
        <begin position="367"/>
        <end position="384"/>
    </location>
</feature>
<dbReference type="SMART" id="SM00317">
    <property type="entry name" value="SET"/>
    <property type="match status" value="1"/>
</dbReference>
<protein>
    <recommendedName>
        <fullName evidence="13">SET domain-containing protein</fullName>
    </recommendedName>
</protein>
<keyword evidence="4" id="KW-0489">Methyltransferase</keyword>
<feature type="compositionally biased region" description="Polar residues" evidence="8">
    <location>
        <begin position="27"/>
        <end position="44"/>
    </location>
</feature>
<sequence>MSAAKVERATPPLPVKTEDTSEMTAVGNEQPSASPATAVSPGTSTPTLAVEPPEPTPEPPSAFMLFDSASPAPSSATLKEPSRASSKASTTPPPQAQPKKGKASKAAPNPPQFIGHLPVARAEALRQFKQIQENWYQYAKLGKSREAMEGSTCDCDYEEGDNLDHACGARSNCINRLTQVECLEEECHCRQFCQNQRFQRKEYADIEIVQTEKKGFGLRAERDLPKDSFIYEYVGDVVSSPSFKKRMRDYAKEGIQHFYFMMLQKDEFIDATKSGGIGRFANHSCSPNCYVAKWTVGDRVRMGIFAKRSIKKHEELTFNYNVDRYGCLAPIPPFVGPRTWVPPTGAHVRGRATTTTHDLQQNSGVQRDGDGTTDGETHDQRQGERGGGMVKGRARWEGLLYSSPCRPPPAYSLAASAGLRGCAATGSLKG</sequence>
<dbReference type="OrthoDB" id="422362at2759"/>
<dbReference type="InterPro" id="IPR050777">
    <property type="entry name" value="SET2_Histone-Lys_MeTrsfase"/>
</dbReference>
<evidence type="ECO:0008006" key="13">
    <source>
        <dbReference type="Google" id="ProtNLM"/>
    </source>
</evidence>
<evidence type="ECO:0000256" key="7">
    <source>
        <dbReference type="ARBA" id="ARBA00023242"/>
    </source>
</evidence>